<keyword evidence="2" id="KW-0812">Transmembrane</keyword>
<keyword evidence="2" id="KW-0472">Membrane</keyword>
<protein>
    <submittedName>
        <fullName evidence="3">Uncharacterized protein</fullName>
    </submittedName>
</protein>
<sequence length="117" mass="11876">MNGTPLLCGGDEDRPADARTRHGAAGGPGNRSAWIVLGILLLVVGTVSNVAAGMVWDPDEECAVGGHGGLAEQRSLPTAILCTDGVDLVPPGTAVLTLLCLGLGAAALLLALRRDRR</sequence>
<evidence type="ECO:0000256" key="2">
    <source>
        <dbReference type="SAM" id="Phobius"/>
    </source>
</evidence>
<feature type="compositionally biased region" description="Basic and acidic residues" evidence="1">
    <location>
        <begin position="11"/>
        <end position="20"/>
    </location>
</feature>
<feature type="region of interest" description="Disordered" evidence="1">
    <location>
        <begin position="1"/>
        <end position="29"/>
    </location>
</feature>
<keyword evidence="2" id="KW-1133">Transmembrane helix</keyword>
<evidence type="ECO:0000313" key="3">
    <source>
        <dbReference type="EMBL" id="PTL74107.1"/>
    </source>
</evidence>
<dbReference type="RefSeq" id="WP_107575343.1">
    <property type="nucleotide sequence ID" value="NZ_PZPL01000001.1"/>
</dbReference>
<dbReference type="EMBL" id="PZPL01000001">
    <property type="protein sequence ID" value="PTL74107.1"/>
    <property type="molecule type" value="Genomic_DNA"/>
</dbReference>
<feature type="transmembrane region" description="Helical" evidence="2">
    <location>
        <begin position="34"/>
        <end position="56"/>
    </location>
</feature>
<gene>
    <name evidence="3" type="ORF">C1I63_15520</name>
</gene>
<reference evidence="3 4" key="1">
    <citation type="submission" date="2018-03" db="EMBL/GenBank/DDBJ databases">
        <title>Bacteriophage NCPPB3778 and a type I-E CRISPR drive the evolution of the US Biological Select Agent, Rathayibacter toxicus.</title>
        <authorList>
            <person name="Davis E.W.II."/>
            <person name="Tabima J.F."/>
            <person name="Weisberg A.J."/>
            <person name="Dantas Lopes L."/>
            <person name="Wiseman M.S."/>
            <person name="Wiseman M.S."/>
            <person name="Pupko T."/>
            <person name="Belcher M.S."/>
            <person name="Sechler A.J."/>
            <person name="Tancos M.A."/>
            <person name="Schroeder B.K."/>
            <person name="Murray T.D."/>
            <person name="Luster D.G."/>
            <person name="Schneider W.L."/>
            <person name="Rogers E."/>
            <person name="Andreote F.D."/>
            <person name="Grunwald N.J."/>
            <person name="Putnam M.L."/>
            <person name="Chang J.H."/>
        </authorList>
    </citation>
    <scope>NUCLEOTIDE SEQUENCE [LARGE SCALE GENOMIC DNA]</scope>
    <source>
        <strain evidence="3 4">DSM 15933</strain>
    </source>
</reference>
<dbReference type="AlphaFoldDB" id="A0A2T4UX42"/>
<keyword evidence="4" id="KW-1185">Reference proteome</keyword>
<organism evidence="3 4">
    <name type="scientific">Rathayibacter caricis DSM 15933</name>
    <dbReference type="NCBI Taxonomy" id="1328867"/>
    <lineage>
        <taxon>Bacteria</taxon>
        <taxon>Bacillati</taxon>
        <taxon>Actinomycetota</taxon>
        <taxon>Actinomycetes</taxon>
        <taxon>Micrococcales</taxon>
        <taxon>Microbacteriaceae</taxon>
        <taxon>Rathayibacter</taxon>
    </lineage>
</organism>
<accession>A0A2T4UX42</accession>
<name>A0A2T4UX42_9MICO</name>
<evidence type="ECO:0000256" key="1">
    <source>
        <dbReference type="SAM" id="MobiDB-lite"/>
    </source>
</evidence>
<evidence type="ECO:0000313" key="4">
    <source>
        <dbReference type="Proteomes" id="UP000241085"/>
    </source>
</evidence>
<proteinExistence type="predicted"/>
<comment type="caution">
    <text evidence="3">The sequence shown here is derived from an EMBL/GenBank/DDBJ whole genome shotgun (WGS) entry which is preliminary data.</text>
</comment>
<dbReference type="Proteomes" id="UP000241085">
    <property type="component" value="Unassembled WGS sequence"/>
</dbReference>
<feature type="transmembrane region" description="Helical" evidence="2">
    <location>
        <begin position="94"/>
        <end position="112"/>
    </location>
</feature>